<proteinExistence type="predicted"/>
<dbReference type="InterPro" id="IPR017850">
    <property type="entry name" value="Alkaline_phosphatase_core_sf"/>
</dbReference>
<evidence type="ECO:0000256" key="1">
    <source>
        <dbReference type="ARBA" id="ARBA00022723"/>
    </source>
</evidence>
<protein>
    <submittedName>
        <fullName evidence="4">Phosphonate monoester hydrolase</fullName>
    </submittedName>
</protein>
<feature type="domain" description="Sulfatase N-terminal" evidence="3">
    <location>
        <begin position="10"/>
        <end position="393"/>
    </location>
</feature>
<dbReference type="RefSeq" id="WP_150587438.1">
    <property type="nucleotide sequence ID" value="NZ_CABPSH010000001.1"/>
</dbReference>
<dbReference type="GO" id="GO:0046872">
    <property type="term" value="F:metal ion binding"/>
    <property type="evidence" value="ECO:0007669"/>
    <property type="project" value="UniProtKB-KW"/>
</dbReference>
<dbReference type="GO" id="GO:0008484">
    <property type="term" value="F:sulfuric ester hydrolase activity"/>
    <property type="evidence" value="ECO:0007669"/>
    <property type="project" value="TreeGrafter"/>
</dbReference>
<dbReference type="PANTHER" id="PTHR45953">
    <property type="entry name" value="IDURONATE 2-SULFATASE"/>
    <property type="match status" value="1"/>
</dbReference>
<keyword evidence="1" id="KW-0479">Metal-binding</keyword>
<keyword evidence="2 4" id="KW-0378">Hydrolase</keyword>
<dbReference type="CDD" id="cd16028">
    <property type="entry name" value="PMH"/>
    <property type="match status" value="1"/>
</dbReference>
<dbReference type="SUPFAM" id="SSF53649">
    <property type="entry name" value="Alkaline phosphatase-like"/>
    <property type="match status" value="1"/>
</dbReference>
<accession>A0A5E4RFZ7</accession>
<gene>
    <name evidence="4" type="ORF">PEP31012_00123</name>
</gene>
<dbReference type="AlphaFoldDB" id="A0A5E4RFZ7"/>
<dbReference type="EMBL" id="CABPSH010000001">
    <property type="protein sequence ID" value="VVD61454.1"/>
    <property type="molecule type" value="Genomic_DNA"/>
</dbReference>
<dbReference type="Proteomes" id="UP000400981">
    <property type="component" value="Unassembled WGS sequence"/>
</dbReference>
<keyword evidence="5" id="KW-1185">Reference proteome</keyword>
<dbReference type="GO" id="GO:0005737">
    <property type="term" value="C:cytoplasm"/>
    <property type="evidence" value="ECO:0007669"/>
    <property type="project" value="TreeGrafter"/>
</dbReference>
<evidence type="ECO:0000259" key="3">
    <source>
        <dbReference type="Pfam" id="PF00884"/>
    </source>
</evidence>
<evidence type="ECO:0000256" key="2">
    <source>
        <dbReference type="ARBA" id="ARBA00022801"/>
    </source>
</evidence>
<dbReference type="PANTHER" id="PTHR45953:SF1">
    <property type="entry name" value="IDURONATE 2-SULFATASE"/>
    <property type="match status" value="1"/>
</dbReference>
<dbReference type="Pfam" id="PF00884">
    <property type="entry name" value="Sulfatase"/>
    <property type="match status" value="1"/>
</dbReference>
<reference evidence="4 5" key="1">
    <citation type="submission" date="2019-08" db="EMBL/GenBank/DDBJ databases">
        <authorList>
            <person name="Peeters C."/>
        </authorList>
    </citation>
    <scope>NUCLEOTIDE SEQUENCE [LARGE SCALE GENOMIC DNA]</scope>
    <source>
        <strain evidence="4 5">LMG 31012</strain>
    </source>
</reference>
<sequence>MPGPHDRTVRNVLFIMADQLRRDYLSCYGHPTLHTPHLDALAKRGVRFDRAYVQGPVCGPSRMSYYTGRYVTSHGAIWNFVPVSVREQGLGDYLRPHGIRTAVAGKTHMEPDVAGMARLGIERTSEQGVLAEQLGFEPFDRDDGVWPPGFVSEHNQYTAFLKKHGYVSDNPWHDFANSAASPNGEVLSGWEMRYANLPARVKAEHSETPYMTDRAIDFIREQGESPWCLHLSYIKPHWPYVAPAPYHDMYKAEDVLPVKQHSAERGDDAHPVMQGFQRFAGAENFSQEAVRKHVIPVYMGLVKQLDDEIGRLMAHLEQAGRLEDTMIVFCSDHGDYLGDHYLAEKELFHDTVARVPLIVYDPSREADITRGRVESRLVESIDVVPTILTALGVMPQEHILEGRSLQPLLHGEAIADWRDAVFSEMNYAFRDFVRLPIQQPIERCHGYMVSDERWKCVFFDDLRPQLFDLENDPDEFHDLGADPTYAVVRERARERLFEWLRHRKIHPTVSYPRMAAWTRKEQEAGIHICAW</sequence>
<dbReference type="InterPro" id="IPR000917">
    <property type="entry name" value="Sulfatase_N"/>
</dbReference>
<evidence type="ECO:0000313" key="5">
    <source>
        <dbReference type="Proteomes" id="UP000400981"/>
    </source>
</evidence>
<organism evidence="4 5">
    <name type="scientific">Pandoraea eparura</name>
    <dbReference type="NCBI Taxonomy" id="2508291"/>
    <lineage>
        <taxon>Bacteria</taxon>
        <taxon>Pseudomonadati</taxon>
        <taxon>Pseudomonadota</taxon>
        <taxon>Betaproteobacteria</taxon>
        <taxon>Burkholderiales</taxon>
        <taxon>Burkholderiaceae</taxon>
        <taxon>Pandoraea</taxon>
    </lineage>
</organism>
<evidence type="ECO:0000313" key="4">
    <source>
        <dbReference type="EMBL" id="VVD61454.1"/>
    </source>
</evidence>
<name>A0A5E4RFZ7_9BURK</name>
<dbReference type="Gene3D" id="3.40.720.10">
    <property type="entry name" value="Alkaline Phosphatase, subunit A"/>
    <property type="match status" value="1"/>
</dbReference>
<dbReference type="OrthoDB" id="9766107at2"/>